<sequence>MHYCVNCLHLCHVASGLQNVKLLPLPADRSGLPRNTAGNSGTVWRLPSG</sequence>
<accession>A0ABN4MDZ3</accession>
<name>A0ABN4MDZ3_9BURK</name>
<reference evidence="1 2" key="1">
    <citation type="submission" date="2015-11" db="EMBL/GenBank/DDBJ databases">
        <title>Exploring the genomic traits of fungus-feeding bacterial genus Collimonas.</title>
        <authorList>
            <person name="Song C."/>
            <person name="Schmidt R."/>
            <person name="de Jager V."/>
            <person name="Krzyzanowska D."/>
            <person name="Jongedijk E."/>
            <person name="Cankar K."/>
            <person name="Beekwilder J."/>
            <person name="van Veen A."/>
            <person name="de Boer W."/>
            <person name="van Veen J.A."/>
            <person name="Garbeva P."/>
        </authorList>
    </citation>
    <scope>NUCLEOTIDE SEQUENCE [LARGE SCALE GENOMIC DNA]</scope>
    <source>
        <strain evidence="1 2">Ter291</strain>
    </source>
</reference>
<dbReference type="Proteomes" id="UP000074914">
    <property type="component" value="Chromosome"/>
</dbReference>
<proteinExistence type="predicted"/>
<evidence type="ECO:0000313" key="1">
    <source>
        <dbReference type="EMBL" id="AMP16458.1"/>
    </source>
</evidence>
<evidence type="ECO:0000313" key="2">
    <source>
        <dbReference type="Proteomes" id="UP000074914"/>
    </source>
</evidence>
<keyword evidence="2" id="KW-1185">Reference proteome</keyword>
<dbReference type="EMBL" id="CP013236">
    <property type="protein sequence ID" value="AMP16458.1"/>
    <property type="molecule type" value="Genomic_DNA"/>
</dbReference>
<gene>
    <name evidence="1" type="ORF">CPter291_4228</name>
</gene>
<protein>
    <submittedName>
        <fullName evidence="1">Uncharacterized protein</fullName>
    </submittedName>
</protein>
<organism evidence="1 2">
    <name type="scientific">Collimonas pratensis</name>
    <dbReference type="NCBI Taxonomy" id="279113"/>
    <lineage>
        <taxon>Bacteria</taxon>
        <taxon>Pseudomonadati</taxon>
        <taxon>Pseudomonadota</taxon>
        <taxon>Betaproteobacteria</taxon>
        <taxon>Burkholderiales</taxon>
        <taxon>Oxalobacteraceae</taxon>
        <taxon>Collimonas</taxon>
    </lineage>
</organism>